<dbReference type="FunFam" id="1.20.1540.10:FF:000017">
    <property type="entry name" value="RHOMBOID-like protein 9, chloroplastic"/>
    <property type="match status" value="1"/>
</dbReference>
<comment type="similarity">
    <text evidence="2">Belongs to the peptidase S54 family.</text>
</comment>
<keyword evidence="3 7" id="KW-0812">Transmembrane</keyword>
<feature type="transmembrane region" description="Helical" evidence="7">
    <location>
        <begin position="307"/>
        <end position="325"/>
    </location>
</feature>
<dbReference type="GO" id="GO:0016020">
    <property type="term" value="C:membrane"/>
    <property type="evidence" value="ECO:0007669"/>
    <property type="project" value="UniProtKB-SubCell"/>
</dbReference>
<evidence type="ECO:0000256" key="7">
    <source>
        <dbReference type="SAM" id="Phobius"/>
    </source>
</evidence>
<dbReference type="PANTHER" id="PTHR43731:SF30">
    <property type="entry name" value="RHOMBOID-LIKE PROTEIN 9, CHLOROPLASTIC"/>
    <property type="match status" value="1"/>
</dbReference>
<dbReference type="GO" id="GO:0004252">
    <property type="term" value="F:serine-type endopeptidase activity"/>
    <property type="evidence" value="ECO:0007669"/>
    <property type="project" value="InterPro"/>
</dbReference>
<dbReference type="AlphaFoldDB" id="A0AAP0NPW6"/>
<dbReference type="EMBL" id="JBBNAF010000009">
    <property type="protein sequence ID" value="KAK9114818.1"/>
    <property type="molecule type" value="Genomic_DNA"/>
</dbReference>
<feature type="region of interest" description="Disordered" evidence="6">
    <location>
        <begin position="187"/>
        <end position="210"/>
    </location>
</feature>
<dbReference type="InterPro" id="IPR050925">
    <property type="entry name" value="Rhomboid_protease_S54"/>
</dbReference>
<gene>
    <name evidence="9" type="ORF">Syun_021615</name>
</gene>
<dbReference type="Proteomes" id="UP001420932">
    <property type="component" value="Unassembled WGS sequence"/>
</dbReference>
<comment type="caution">
    <text evidence="9">The sequence shown here is derived from an EMBL/GenBank/DDBJ whole genome shotgun (WGS) entry which is preliminary data.</text>
</comment>
<comment type="subcellular location">
    <subcellularLocation>
        <location evidence="1">Membrane</location>
        <topology evidence="1">Multi-pass membrane protein</topology>
    </subcellularLocation>
</comment>
<feature type="transmembrane region" description="Helical" evidence="7">
    <location>
        <begin position="331"/>
        <end position="348"/>
    </location>
</feature>
<dbReference type="PANTHER" id="PTHR43731">
    <property type="entry name" value="RHOMBOID PROTEASE"/>
    <property type="match status" value="1"/>
</dbReference>
<sequence length="465" mass="51197">MAVVSINSTIFTTDQVSPSKLIRRKEMHVAGKTRQGAEAYHRACKETCMPFPMTSEMHIKCSLQNEESQAKPNRGEDLKRENISSVFSASGSKSNERLLRALDSYFHKLQNAIQLQGSSTPSKYYDTFSDSGKKKLEPSAMSPSKETENARFNAAKELSMLDGYLDKLNQDSIHNFRSTSGVKKIEEEKLNNPAKLAPQNDENNSEDSQAVQAYDETSDTYLACVLAAINIAVFLFEIASPVKNSDVDLLTLPSLYGAKINQLIVVGEWWRLVTPMFLHYGILHVALSCWVLLSFGPQVCKGYGSCTFLLLYILGGISGNLTSFIHTPDPTVGGTGPTFAIIGAWLIYQIQNKATIPKEASENMFLKAVIATALSFVISSFGPIDEWTHLGAACAGIAYGFITCPTLQLDNASSRSGQEEGIMLVRRNADRCKSIIAFAIFIVIFSSLIVFLQTQTDILEFDSIL</sequence>
<dbReference type="InterPro" id="IPR022764">
    <property type="entry name" value="Peptidase_S54_rhomboid_dom"/>
</dbReference>
<keyword evidence="10" id="KW-1185">Reference proteome</keyword>
<evidence type="ECO:0000256" key="5">
    <source>
        <dbReference type="ARBA" id="ARBA00023136"/>
    </source>
</evidence>
<evidence type="ECO:0000259" key="8">
    <source>
        <dbReference type="Pfam" id="PF01694"/>
    </source>
</evidence>
<protein>
    <recommendedName>
        <fullName evidence="8">Peptidase S54 rhomboid domain-containing protein</fullName>
    </recommendedName>
</protein>
<evidence type="ECO:0000256" key="4">
    <source>
        <dbReference type="ARBA" id="ARBA00022989"/>
    </source>
</evidence>
<evidence type="ECO:0000256" key="1">
    <source>
        <dbReference type="ARBA" id="ARBA00004141"/>
    </source>
</evidence>
<feature type="compositionally biased region" description="Polar residues" evidence="6">
    <location>
        <begin position="200"/>
        <end position="210"/>
    </location>
</feature>
<evidence type="ECO:0000313" key="9">
    <source>
        <dbReference type="EMBL" id="KAK9114818.1"/>
    </source>
</evidence>
<keyword evidence="5 7" id="KW-0472">Membrane</keyword>
<feature type="domain" description="Peptidase S54 rhomboid" evidence="8">
    <location>
        <begin position="267"/>
        <end position="405"/>
    </location>
</feature>
<dbReference type="Pfam" id="PF01694">
    <property type="entry name" value="Rhomboid"/>
    <property type="match status" value="1"/>
</dbReference>
<keyword evidence="4 7" id="KW-1133">Transmembrane helix</keyword>
<feature type="transmembrane region" description="Helical" evidence="7">
    <location>
        <begin position="220"/>
        <end position="239"/>
    </location>
</feature>
<name>A0AAP0NPW6_9MAGN</name>
<organism evidence="9 10">
    <name type="scientific">Stephania yunnanensis</name>
    <dbReference type="NCBI Taxonomy" id="152371"/>
    <lineage>
        <taxon>Eukaryota</taxon>
        <taxon>Viridiplantae</taxon>
        <taxon>Streptophyta</taxon>
        <taxon>Embryophyta</taxon>
        <taxon>Tracheophyta</taxon>
        <taxon>Spermatophyta</taxon>
        <taxon>Magnoliopsida</taxon>
        <taxon>Ranunculales</taxon>
        <taxon>Menispermaceae</taxon>
        <taxon>Menispermoideae</taxon>
        <taxon>Cissampelideae</taxon>
        <taxon>Stephania</taxon>
    </lineage>
</organism>
<evidence type="ECO:0000256" key="3">
    <source>
        <dbReference type="ARBA" id="ARBA00022692"/>
    </source>
</evidence>
<accession>A0AAP0NPW6</accession>
<proteinExistence type="inferred from homology"/>
<dbReference type="SUPFAM" id="SSF144091">
    <property type="entry name" value="Rhomboid-like"/>
    <property type="match status" value="1"/>
</dbReference>
<feature type="transmembrane region" description="Helical" evidence="7">
    <location>
        <begin position="435"/>
        <end position="453"/>
    </location>
</feature>
<evidence type="ECO:0000256" key="2">
    <source>
        <dbReference type="ARBA" id="ARBA00009045"/>
    </source>
</evidence>
<dbReference type="InterPro" id="IPR035952">
    <property type="entry name" value="Rhomboid-like_sf"/>
</dbReference>
<reference evidence="9 10" key="1">
    <citation type="submission" date="2024-01" db="EMBL/GenBank/DDBJ databases">
        <title>Genome assemblies of Stephania.</title>
        <authorList>
            <person name="Yang L."/>
        </authorList>
    </citation>
    <scope>NUCLEOTIDE SEQUENCE [LARGE SCALE GENOMIC DNA]</scope>
    <source>
        <strain evidence="9">YNDBR</strain>
        <tissue evidence="9">Leaf</tissue>
    </source>
</reference>
<dbReference type="Gene3D" id="1.20.1540.10">
    <property type="entry name" value="Rhomboid-like"/>
    <property type="match status" value="1"/>
</dbReference>
<evidence type="ECO:0000256" key="6">
    <source>
        <dbReference type="SAM" id="MobiDB-lite"/>
    </source>
</evidence>
<feature type="region of interest" description="Disordered" evidence="6">
    <location>
        <begin position="120"/>
        <end position="148"/>
    </location>
</feature>
<feature type="transmembrane region" description="Helical" evidence="7">
    <location>
        <begin position="277"/>
        <end position="295"/>
    </location>
</feature>
<evidence type="ECO:0000313" key="10">
    <source>
        <dbReference type="Proteomes" id="UP001420932"/>
    </source>
</evidence>